<dbReference type="EMBL" id="JACXVP010000012">
    <property type="protein sequence ID" value="KAG5570886.1"/>
    <property type="molecule type" value="Genomic_DNA"/>
</dbReference>
<feature type="non-terminal residue" evidence="1">
    <location>
        <position position="1"/>
    </location>
</feature>
<sequence length="94" mass="10189">MVVASQVRMGSEIGRGFYDRKSAYQTSYSVSLGDDYYECGKTGYYVEIVARPWCNSALGFAITTSGVQDKVGHGPFYALIGRSEAKASSIPSLD</sequence>
<reference evidence="1 2" key="1">
    <citation type="submission" date="2020-09" db="EMBL/GenBank/DDBJ databases">
        <title>De no assembly of potato wild relative species, Solanum commersonii.</title>
        <authorList>
            <person name="Cho K."/>
        </authorList>
    </citation>
    <scope>NUCLEOTIDE SEQUENCE [LARGE SCALE GENOMIC DNA]</scope>
    <source>
        <strain evidence="1">LZ3.2</strain>
        <tissue evidence="1">Leaf</tissue>
    </source>
</reference>
<protein>
    <submittedName>
        <fullName evidence="1">Uncharacterized protein</fullName>
    </submittedName>
</protein>
<name>A0A9J5W775_SOLCO</name>
<gene>
    <name evidence="1" type="ORF">H5410_060652</name>
</gene>
<comment type="caution">
    <text evidence="1">The sequence shown here is derived from an EMBL/GenBank/DDBJ whole genome shotgun (WGS) entry which is preliminary data.</text>
</comment>
<organism evidence="1 2">
    <name type="scientific">Solanum commersonii</name>
    <name type="common">Commerson's wild potato</name>
    <name type="synonym">Commerson's nightshade</name>
    <dbReference type="NCBI Taxonomy" id="4109"/>
    <lineage>
        <taxon>Eukaryota</taxon>
        <taxon>Viridiplantae</taxon>
        <taxon>Streptophyta</taxon>
        <taxon>Embryophyta</taxon>
        <taxon>Tracheophyta</taxon>
        <taxon>Spermatophyta</taxon>
        <taxon>Magnoliopsida</taxon>
        <taxon>eudicotyledons</taxon>
        <taxon>Gunneridae</taxon>
        <taxon>Pentapetalae</taxon>
        <taxon>asterids</taxon>
        <taxon>lamiids</taxon>
        <taxon>Solanales</taxon>
        <taxon>Solanaceae</taxon>
        <taxon>Solanoideae</taxon>
        <taxon>Solaneae</taxon>
        <taxon>Solanum</taxon>
    </lineage>
</organism>
<evidence type="ECO:0000313" key="2">
    <source>
        <dbReference type="Proteomes" id="UP000824120"/>
    </source>
</evidence>
<proteinExistence type="predicted"/>
<keyword evidence="2" id="KW-1185">Reference proteome</keyword>
<dbReference type="Proteomes" id="UP000824120">
    <property type="component" value="Chromosome 12"/>
</dbReference>
<accession>A0A9J5W775</accession>
<evidence type="ECO:0000313" key="1">
    <source>
        <dbReference type="EMBL" id="KAG5570886.1"/>
    </source>
</evidence>
<dbReference type="AlphaFoldDB" id="A0A9J5W775"/>